<feature type="repeat" description="ARM" evidence="2">
    <location>
        <begin position="319"/>
        <end position="362"/>
    </location>
</feature>
<evidence type="ECO:0000256" key="3">
    <source>
        <dbReference type="SAM" id="MobiDB-lite"/>
    </source>
</evidence>
<reference evidence="4 5" key="1">
    <citation type="journal article" date="2021" name="Sci. Rep.">
        <title>Chromosome anchoring in Senegalese sole (Solea senegalensis) reveals sex-associated markers and genome rearrangements in flatfish.</title>
        <authorList>
            <person name="Guerrero-Cozar I."/>
            <person name="Gomez-Garrido J."/>
            <person name="Berbel C."/>
            <person name="Martinez-Blanch J.F."/>
            <person name="Alioto T."/>
            <person name="Claros M.G."/>
            <person name="Gagnaire P.A."/>
            <person name="Manchado M."/>
        </authorList>
    </citation>
    <scope>NUCLEOTIDE SEQUENCE [LARGE SCALE GENOMIC DNA]</scope>
    <source>
        <strain evidence="4">Sse05_10M</strain>
    </source>
</reference>
<proteinExistence type="predicted"/>
<dbReference type="Pfam" id="PF00514">
    <property type="entry name" value="Arm"/>
    <property type="match status" value="1"/>
</dbReference>
<dbReference type="GO" id="GO:0005912">
    <property type="term" value="C:adherens junction"/>
    <property type="evidence" value="ECO:0007669"/>
    <property type="project" value="TreeGrafter"/>
</dbReference>
<dbReference type="GO" id="GO:0005737">
    <property type="term" value="C:cytoplasm"/>
    <property type="evidence" value="ECO:0007669"/>
    <property type="project" value="TreeGrafter"/>
</dbReference>
<evidence type="ECO:0000313" key="5">
    <source>
        <dbReference type="Proteomes" id="UP000693946"/>
    </source>
</evidence>
<keyword evidence="1" id="KW-0677">Repeat</keyword>
<dbReference type="InterPro" id="IPR028435">
    <property type="entry name" value="Plakophilin/d_Catenin"/>
</dbReference>
<dbReference type="GO" id="GO:0005886">
    <property type="term" value="C:plasma membrane"/>
    <property type="evidence" value="ECO:0007669"/>
    <property type="project" value="TreeGrafter"/>
</dbReference>
<feature type="compositionally biased region" description="Low complexity" evidence="3">
    <location>
        <begin position="53"/>
        <end position="62"/>
    </location>
</feature>
<dbReference type="GO" id="GO:0098609">
    <property type="term" value="P:cell-cell adhesion"/>
    <property type="evidence" value="ECO:0007669"/>
    <property type="project" value="InterPro"/>
</dbReference>
<gene>
    <name evidence="4" type="ORF">JOB18_018353</name>
</gene>
<dbReference type="PANTHER" id="PTHR10372:SF3">
    <property type="entry name" value="PLAKOPHILIN-1"/>
    <property type="match status" value="1"/>
</dbReference>
<dbReference type="Proteomes" id="UP000693946">
    <property type="component" value="Linkage Group LG4"/>
</dbReference>
<dbReference type="PROSITE" id="PS50176">
    <property type="entry name" value="ARM_REPEAT"/>
    <property type="match status" value="2"/>
</dbReference>
<evidence type="ECO:0000313" key="4">
    <source>
        <dbReference type="EMBL" id="KAG7493895.1"/>
    </source>
</evidence>
<dbReference type="PANTHER" id="PTHR10372">
    <property type="entry name" value="PLAKOPHILLIN-RELATED"/>
    <property type="match status" value="1"/>
</dbReference>
<sequence>MTSQDPLKSVISIGNVDDTSLAVPSAHQCRSGQQRVLEQVQTIRRTRSRHSSSGRSASTSLTPTSPGYEPVFVEPLKSQSSTSNGSVFFANGFNKTLTVEKNMKQQVINTAKESTAKRNLAFSTHHYERNYAPTGSKPSRSEPDLVRQRSVPAPKRSVPLQRFLSNRGTHNTERPSSMFVTPPKGHAQYAVNGFINSKTTSQVKYSEVDGSKSKRLPMQTQREHGTNGSGGVVDLTMKEAVECLSSTNEVYQHCGASYIQHNAFIDDGAKEEVLKVKGISPLVALLRSPNSQVSHTASAALRNLSFKSNTSKEAIHHSSGIEETVALLQQTDSVEIQKQLTGLLWNLSSADNLKPDLLKSALPVVMERVILPYNSNSHDPEVFYHSTGFLRNLSSAKQNNRQVMRKCRGLVDSLVGYVKECVEAGNPDDKSVENCVCILHNLTFQLEDEAPALFSRITALAKTVDRSNSQGDNGPIGCFSPQNKSSEQEHHFDYPVVEDSQPSGAGLLFHSKTMQSYLNLLESSQQADTQEACCGALQNLTAHEGIVSKVMSQTIVQKLNGMQVISPLLRSNKVNLQKNIVALVGNLTKNPNLHNTIARKALPELLDIITAGTKGGNESDDTLSMTCQAANCLLMKEPEIGKHLIKGNLIKSLNDLSQNNYFPKSSKAASLLLHNLWSEKDLQGFLKKLGMTKSTFINDTIASALKSVQVVD</sequence>
<dbReference type="EMBL" id="JAGKHQ010000016">
    <property type="protein sequence ID" value="KAG7493895.1"/>
    <property type="molecule type" value="Genomic_DNA"/>
</dbReference>
<dbReference type="AlphaFoldDB" id="A0AAV6QLM1"/>
<keyword evidence="5" id="KW-1185">Reference proteome</keyword>
<name>A0AAV6QLM1_SOLSE</name>
<feature type="repeat" description="ARM" evidence="2">
    <location>
        <begin position="277"/>
        <end position="319"/>
    </location>
</feature>
<accession>A0AAV6QLM1</accession>
<feature type="region of interest" description="Disordered" evidence="3">
    <location>
        <begin position="127"/>
        <end position="160"/>
    </location>
</feature>
<feature type="region of interest" description="Disordered" evidence="3">
    <location>
        <begin position="42"/>
        <end position="68"/>
    </location>
</feature>
<dbReference type="SMART" id="SM00185">
    <property type="entry name" value="ARM"/>
    <property type="match status" value="6"/>
</dbReference>
<comment type="caution">
    <text evidence="4">The sequence shown here is derived from an EMBL/GenBank/DDBJ whole genome shotgun (WGS) entry which is preliminary data.</text>
</comment>
<protein>
    <submittedName>
        <fullName evidence="4">Plakophilin-1-like</fullName>
    </submittedName>
</protein>
<evidence type="ECO:0000256" key="2">
    <source>
        <dbReference type="PROSITE-ProRule" id="PRU00259"/>
    </source>
</evidence>
<organism evidence="4 5">
    <name type="scientific">Solea senegalensis</name>
    <name type="common">Senegalese sole</name>
    <dbReference type="NCBI Taxonomy" id="28829"/>
    <lineage>
        <taxon>Eukaryota</taxon>
        <taxon>Metazoa</taxon>
        <taxon>Chordata</taxon>
        <taxon>Craniata</taxon>
        <taxon>Vertebrata</taxon>
        <taxon>Euteleostomi</taxon>
        <taxon>Actinopterygii</taxon>
        <taxon>Neopterygii</taxon>
        <taxon>Teleostei</taxon>
        <taxon>Neoteleostei</taxon>
        <taxon>Acanthomorphata</taxon>
        <taxon>Carangaria</taxon>
        <taxon>Pleuronectiformes</taxon>
        <taxon>Pleuronectoidei</taxon>
        <taxon>Soleidae</taxon>
        <taxon>Solea</taxon>
    </lineage>
</organism>
<dbReference type="InterPro" id="IPR000225">
    <property type="entry name" value="Armadillo"/>
</dbReference>
<dbReference type="GO" id="GO:0005634">
    <property type="term" value="C:nucleus"/>
    <property type="evidence" value="ECO:0007669"/>
    <property type="project" value="TreeGrafter"/>
</dbReference>
<evidence type="ECO:0000256" key="1">
    <source>
        <dbReference type="ARBA" id="ARBA00022737"/>
    </source>
</evidence>